<evidence type="ECO:0000313" key="1">
    <source>
        <dbReference type="EMBL" id="CAG2210310.1"/>
    </source>
</evidence>
<evidence type="ECO:0008006" key="3">
    <source>
        <dbReference type="Google" id="ProtNLM"/>
    </source>
</evidence>
<accession>A0A8S3RU49</accession>
<comment type="caution">
    <text evidence="1">The sequence shown here is derived from an EMBL/GenBank/DDBJ whole genome shotgun (WGS) entry which is preliminary data.</text>
</comment>
<dbReference type="AlphaFoldDB" id="A0A8S3RU49"/>
<protein>
    <recommendedName>
        <fullName evidence="3">MULE transposase domain-containing protein</fullName>
    </recommendedName>
</protein>
<proteinExistence type="predicted"/>
<evidence type="ECO:0000313" key="2">
    <source>
        <dbReference type="Proteomes" id="UP000683360"/>
    </source>
</evidence>
<dbReference type="EMBL" id="CAJPWZ010001229">
    <property type="protein sequence ID" value="CAG2210310.1"/>
    <property type="molecule type" value="Genomic_DNA"/>
</dbReference>
<name>A0A8S3RU49_MYTED</name>
<gene>
    <name evidence="1" type="ORF">MEDL_24439</name>
</gene>
<keyword evidence="2" id="KW-1185">Reference proteome</keyword>
<reference evidence="1" key="1">
    <citation type="submission" date="2021-03" db="EMBL/GenBank/DDBJ databases">
        <authorList>
            <person name="Bekaert M."/>
        </authorList>
    </citation>
    <scope>NUCLEOTIDE SEQUENCE</scope>
</reference>
<sequence length="418" mass="48422">MWRPMQPICNKFDRPLEILQELHVIIIKSAILLTTRKKQHKSAPLGNITDEIVHIFSLVNNSDFVKEVVYTEGNNKPPSIICYTKDMMKDMTQFLKSDNDRILGVDRTFNLGAVFVTNFVYKNTNVIRKETGEHPIFIGPLFLHWEGSYLNYHTFFSHVKARIQESVKIIDLRIGSDDESGLTKALDDVFSYPGTTRMLCTKHMKNNISDHLKNKVGCNDKDRLQIIDNIFGSNGLVTTDDSVEFDLKSNEIAEKYPQFATYFKANLKYRLFDHVSVPMKQLKNQDRLWTNNNCESINHVFKKSINWKPLSLQDLVTNLHDITKVHFADLKRAIYGTGNYELFGNYTSHKVSLQCWLSKTPEQKDRLFLKLVNDCKTANSARVVRAVNTNFEIPLPQRLAIKPNQNKRSRLCRTKPRY</sequence>
<dbReference type="OrthoDB" id="5791190at2759"/>
<organism evidence="1 2">
    <name type="scientific">Mytilus edulis</name>
    <name type="common">Blue mussel</name>
    <dbReference type="NCBI Taxonomy" id="6550"/>
    <lineage>
        <taxon>Eukaryota</taxon>
        <taxon>Metazoa</taxon>
        <taxon>Spiralia</taxon>
        <taxon>Lophotrochozoa</taxon>
        <taxon>Mollusca</taxon>
        <taxon>Bivalvia</taxon>
        <taxon>Autobranchia</taxon>
        <taxon>Pteriomorphia</taxon>
        <taxon>Mytilida</taxon>
        <taxon>Mytiloidea</taxon>
        <taxon>Mytilidae</taxon>
        <taxon>Mytilinae</taxon>
        <taxon>Mytilus</taxon>
    </lineage>
</organism>
<dbReference type="Proteomes" id="UP000683360">
    <property type="component" value="Unassembled WGS sequence"/>
</dbReference>